<comment type="caution">
    <text evidence="1">The sequence shown here is derived from an EMBL/GenBank/DDBJ whole genome shotgun (WGS) entry which is preliminary data.</text>
</comment>
<proteinExistence type="predicted"/>
<organism evidence="1 2">
    <name type="scientific">Amycolatopsis sulphurea</name>
    <dbReference type="NCBI Taxonomy" id="76022"/>
    <lineage>
        <taxon>Bacteria</taxon>
        <taxon>Bacillati</taxon>
        <taxon>Actinomycetota</taxon>
        <taxon>Actinomycetes</taxon>
        <taxon>Pseudonocardiales</taxon>
        <taxon>Pseudonocardiaceae</taxon>
        <taxon>Amycolatopsis</taxon>
    </lineage>
</organism>
<gene>
    <name evidence="1" type="ORF">ATK36_3176</name>
</gene>
<dbReference type="Gene3D" id="3.90.320.10">
    <property type="match status" value="1"/>
</dbReference>
<keyword evidence="2" id="KW-1185">Reference proteome</keyword>
<evidence type="ECO:0000313" key="1">
    <source>
        <dbReference type="EMBL" id="PFG48102.1"/>
    </source>
</evidence>
<name>A0A2A9FC20_9PSEU</name>
<protein>
    <recommendedName>
        <fullName evidence="3">PD-(D/E)XK nuclease superfamily protein</fullName>
    </recommendedName>
</protein>
<accession>A0A2A9FC20</accession>
<dbReference type="EMBL" id="PDJK01000002">
    <property type="protein sequence ID" value="PFG48102.1"/>
    <property type="molecule type" value="Genomic_DNA"/>
</dbReference>
<dbReference type="AlphaFoldDB" id="A0A2A9FC20"/>
<reference evidence="1 2" key="1">
    <citation type="submission" date="2017-10" db="EMBL/GenBank/DDBJ databases">
        <title>Sequencing the genomes of 1000 actinobacteria strains.</title>
        <authorList>
            <person name="Klenk H.-P."/>
        </authorList>
    </citation>
    <scope>NUCLEOTIDE SEQUENCE [LARGE SCALE GENOMIC DNA]</scope>
    <source>
        <strain evidence="1 2">DSM 46092</strain>
    </source>
</reference>
<sequence length="265" mass="29477">MSAVKTIKRGGSRFYVHPETREKVPGVTSVISMLPKPFLTYWAAKVTAESAVSNIGPVVGLAMNDPTGAVDYLKRAHRRTTNEAADVGTEVHALYEKLARGDKVGRQHPDLEPYVRWINEFHDRYQPRYRFIEDAVWSDTYKYAGSFDAVCDIEGETVMLDAKSTRSGVHDEVALQLSAYAYADHIVTQDGEQVAIPEIHAGAVLHLRPEGWKLVPARVDTGVFGHFLNLRKVFDWVTTESSTVIGKPLFESVASTGSERRATTK</sequence>
<evidence type="ECO:0008006" key="3">
    <source>
        <dbReference type="Google" id="ProtNLM"/>
    </source>
</evidence>
<dbReference type="InterPro" id="IPR011604">
    <property type="entry name" value="PDDEXK-like_dom_sf"/>
</dbReference>
<dbReference type="Proteomes" id="UP000243542">
    <property type="component" value="Unassembled WGS sequence"/>
</dbReference>
<evidence type="ECO:0000313" key="2">
    <source>
        <dbReference type="Proteomes" id="UP000243542"/>
    </source>
</evidence>